<feature type="chain" id="PRO_5007616102" evidence="2">
    <location>
        <begin position="23"/>
        <end position="321"/>
    </location>
</feature>
<dbReference type="AlphaFoldDB" id="A0A157SBT8"/>
<dbReference type="PANTHER" id="PTHR42928:SF5">
    <property type="entry name" value="BLR1237 PROTEIN"/>
    <property type="match status" value="1"/>
</dbReference>
<sequence>MIRPATLALAAGLTCAGTAAQAQEAFPAHPITIIVGYSAGGANDILARILADRLTVSLKQPVIVENKPGVASIVGATYVAKAKPDGYTLLMGASGPISFNPALYKSLPYAPDKDLAPISLVGTFPLILLTQSANKETSTLKGLKAYAAANPKKSNYSASAASFQLMTELFKKQTGTHFEYIPYKGSMDSITAVSTGDATMTLVDAGPATPMIKGGRVRALAVTSAQRTPYLPDVPTMKEAGIDMDVELWSGLFAPAGTPPAVIATLQRSVRDALQAPEVRQRIAALSITPKSNTPEEFAALIGKEIALWKRVAQEAGVQPN</sequence>
<name>A0A157SBT8_9BORD</name>
<evidence type="ECO:0000256" key="1">
    <source>
        <dbReference type="ARBA" id="ARBA00006987"/>
    </source>
</evidence>
<dbReference type="PANTHER" id="PTHR42928">
    <property type="entry name" value="TRICARBOXYLATE-BINDING PROTEIN"/>
    <property type="match status" value="1"/>
</dbReference>
<dbReference type="PIRSF" id="PIRSF017082">
    <property type="entry name" value="YflP"/>
    <property type="match status" value="1"/>
</dbReference>
<evidence type="ECO:0000313" key="4">
    <source>
        <dbReference type="Proteomes" id="UP000076848"/>
    </source>
</evidence>
<dbReference type="InterPro" id="IPR042100">
    <property type="entry name" value="Bug_dom1"/>
</dbReference>
<feature type="signal peptide" evidence="2">
    <location>
        <begin position="1"/>
        <end position="22"/>
    </location>
</feature>
<reference evidence="3 4" key="1">
    <citation type="submission" date="2016-04" db="EMBL/GenBank/DDBJ databases">
        <authorList>
            <consortium name="Pathogen Informatics"/>
        </authorList>
    </citation>
    <scope>NUCLEOTIDE SEQUENCE [LARGE SCALE GENOMIC DNA]</scope>
    <source>
        <strain evidence="3 4">H050680373</strain>
    </source>
</reference>
<dbReference type="InterPro" id="IPR005064">
    <property type="entry name" value="BUG"/>
</dbReference>
<gene>
    <name evidence="3" type="ORF">SAMEA3906486_01739</name>
</gene>
<comment type="similarity">
    <text evidence="1">Belongs to the UPF0065 (bug) family.</text>
</comment>
<protein>
    <submittedName>
        <fullName evidence="3">Putattive exported protein</fullName>
    </submittedName>
</protein>
<dbReference type="SUPFAM" id="SSF53850">
    <property type="entry name" value="Periplasmic binding protein-like II"/>
    <property type="match status" value="1"/>
</dbReference>
<organism evidence="3 4">
    <name type="scientific">Bordetella ansorpii</name>
    <dbReference type="NCBI Taxonomy" id="288768"/>
    <lineage>
        <taxon>Bacteria</taxon>
        <taxon>Pseudomonadati</taxon>
        <taxon>Pseudomonadota</taxon>
        <taxon>Betaproteobacteria</taxon>
        <taxon>Burkholderiales</taxon>
        <taxon>Alcaligenaceae</taxon>
        <taxon>Bordetella</taxon>
    </lineage>
</organism>
<dbReference type="EMBL" id="FKIF01000002">
    <property type="protein sequence ID" value="SAI67824.1"/>
    <property type="molecule type" value="Genomic_DNA"/>
</dbReference>
<proteinExistence type="inferred from homology"/>
<evidence type="ECO:0000256" key="2">
    <source>
        <dbReference type="SAM" id="SignalP"/>
    </source>
</evidence>
<keyword evidence="4" id="KW-1185">Reference proteome</keyword>
<dbReference type="OrthoDB" id="8627641at2"/>
<keyword evidence="2" id="KW-0732">Signal</keyword>
<dbReference type="Gene3D" id="3.40.190.150">
    <property type="entry name" value="Bordetella uptake gene, domain 1"/>
    <property type="match status" value="1"/>
</dbReference>
<dbReference type="Proteomes" id="UP000076848">
    <property type="component" value="Unassembled WGS sequence"/>
</dbReference>
<dbReference type="Gene3D" id="3.40.190.10">
    <property type="entry name" value="Periplasmic binding protein-like II"/>
    <property type="match status" value="1"/>
</dbReference>
<dbReference type="STRING" id="288768.SAMEA3906486_01739"/>
<dbReference type="Pfam" id="PF03401">
    <property type="entry name" value="TctC"/>
    <property type="match status" value="1"/>
</dbReference>
<accession>A0A157SBT8</accession>
<dbReference type="RefSeq" id="WP_066125671.1">
    <property type="nucleotide sequence ID" value="NZ_FKIF01000002.1"/>
</dbReference>
<evidence type="ECO:0000313" key="3">
    <source>
        <dbReference type="EMBL" id="SAI67824.1"/>
    </source>
</evidence>